<reference evidence="1" key="1">
    <citation type="submission" date="2017-07" db="EMBL/GenBank/DDBJ databases">
        <title>Taro Niue Genome Assembly and Annotation.</title>
        <authorList>
            <person name="Atibalentja N."/>
            <person name="Keating K."/>
            <person name="Fields C.J."/>
        </authorList>
    </citation>
    <scope>NUCLEOTIDE SEQUENCE</scope>
    <source>
        <strain evidence="1">Niue_2</strain>
        <tissue evidence="1">Leaf</tissue>
    </source>
</reference>
<protein>
    <submittedName>
        <fullName evidence="1">Uncharacterized protein</fullName>
    </submittedName>
</protein>
<organism evidence="1 2">
    <name type="scientific">Colocasia esculenta</name>
    <name type="common">Wild taro</name>
    <name type="synonym">Arum esculentum</name>
    <dbReference type="NCBI Taxonomy" id="4460"/>
    <lineage>
        <taxon>Eukaryota</taxon>
        <taxon>Viridiplantae</taxon>
        <taxon>Streptophyta</taxon>
        <taxon>Embryophyta</taxon>
        <taxon>Tracheophyta</taxon>
        <taxon>Spermatophyta</taxon>
        <taxon>Magnoliopsida</taxon>
        <taxon>Liliopsida</taxon>
        <taxon>Araceae</taxon>
        <taxon>Aroideae</taxon>
        <taxon>Colocasieae</taxon>
        <taxon>Colocasia</taxon>
    </lineage>
</organism>
<keyword evidence="2" id="KW-1185">Reference proteome</keyword>
<dbReference type="EMBL" id="NMUH01006402">
    <property type="protein sequence ID" value="MQM15180.1"/>
    <property type="molecule type" value="Genomic_DNA"/>
</dbReference>
<accession>A0A843X842</accession>
<evidence type="ECO:0000313" key="1">
    <source>
        <dbReference type="EMBL" id="MQM15180.1"/>
    </source>
</evidence>
<dbReference type="Proteomes" id="UP000652761">
    <property type="component" value="Unassembled WGS sequence"/>
</dbReference>
<sequence length="205" mass="22666">MVAVRADVCWLCGYLSIATRGLSIDTHSPEIPEFRKRLACRQMQAGEIYEKLWFSGRLEDEKKVPTLILPHSENATAKGDVTIDSSMEADATSVYRGAHGDRDTSNKRVVDRYTQSINPRVQGKDGLSTDVPKSSWTIVERRGVVQFAWELAEGLAWTGGLQEILTRSELEQLENPQGRIRVSAGFMAGELGVNIACRQDSQPGG</sequence>
<comment type="caution">
    <text evidence="1">The sequence shown here is derived from an EMBL/GenBank/DDBJ whole genome shotgun (WGS) entry which is preliminary data.</text>
</comment>
<proteinExistence type="predicted"/>
<evidence type="ECO:0000313" key="2">
    <source>
        <dbReference type="Proteomes" id="UP000652761"/>
    </source>
</evidence>
<dbReference type="AlphaFoldDB" id="A0A843X842"/>
<gene>
    <name evidence="1" type="ORF">Taro_048119</name>
</gene>
<name>A0A843X842_COLES</name>